<evidence type="ECO:0000256" key="5">
    <source>
        <dbReference type="RuleBase" id="RU004187"/>
    </source>
</evidence>
<accession>A0A0H5BR27</accession>
<evidence type="ECO:0000256" key="3">
    <source>
        <dbReference type="ARBA" id="ARBA00022840"/>
    </source>
</evidence>
<evidence type="ECO:0000256" key="2">
    <source>
        <dbReference type="ARBA" id="ARBA00022741"/>
    </source>
</evidence>
<dbReference type="SUPFAM" id="SSF54849">
    <property type="entry name" value="GroEL-intermediate domain like"/>
    <property type="match status" value="1"/>
</dbReference>
<dbReference type="Gene3D" id="1.10.560.10">
    <property type="entry name" value="GroEL-like equatorial domain"/>
    <property type="match status" value="1"/>
</dbReference>
<dbReference type="PRINTS" id="PR00304">
    <property type="entry name" value="TCOMPLEXTCP1"/>
</dbReference>
<dbReference type="SUPFAM" id="SSF48592">
    <property type="entry name" value="GroEL equatorial domain-like"/>
    <property type="match status" value="1"/>
</dbReference>
<reference evidence="6" key="1">
    <citation type="journal article" date="2015" name="Genome Biol. Evol.">
        <title>Nucleomorph Genome Sequences of Two Chlorarachniophytes, Amorphochlora amoebiformis and Lotharella vacuolata.</title>
        <authorList>
            <person name="Suzuki S."/>
            <person name="Shirato S."/>
            <person name="Hirakawa Y."/>
            <person name="Ishida K."/>
        </authorList>
    </citation>
    <scope>NUCLEOTIDE SEQUENCE</scope>
    <source>
        <strain evidence="6">CCMP2058</strain>
    </source>
</reference>
<evidence type="ECO:0000256" key="1">
    <source>
        <dbReference type="ARBA" id="ARBA00008020"/>
    </source>
</evidence>
<keyword evidence="2 5" id="KW-0547">Nucleotide-binding</keyword>
<protein>
    <submittedName>
        <fullName evidence="6">T-complex protein delta SU</fullName>
    </submittedName>
</protein>
<dbReference type="PANTHER" id="PTHR11353">
    <property type="entry name" value="CHAPERONIN"/>
    <property type="match status" value="1"/>
</dbReference>
<keyword evidence="3 5" id="KW-0067">ATP-binding</keyword>
<dbReference type="GO" id="GO:0140662">
    <property type="term" value="F:ATP-dependent protein folding chaperone"/>
    <property type="evidence" value="ECO:0007669"/>
    <property type="project" value="InterPro"/>
</dbReference>
<organism evidence="6">
    <name type="scientific">Amorphochlora amoebiformis</name>
    <dbReference type="NCBI Taxonomy" id="1561963"/>
    <lineage>
        <taxon>Eukaryota</taxon>
        <taxon>Sar</taxon>
        <taxon>Rhizaria</taxon>
        <taxon>Cercozoa</taxon>
        <taxon>Chlorarachniophyceae</taxon>
        <taxon>Amorphochlora</taxon>
    </lineage>
</organism>
<dbReference type="InterPro" id="IPR027410">
    <property type="entry name" value="TCP-1-like_intermed_sf"/>
</dbReference>
<dbReference type="InterPro" id="IPR002423">
    <property type="entry name" value="Cpn60/GroEL/TCP-1"/>
</dbReference>
<evidence type="ECO:0000256" key="4">
    <source>
        <dbReference type="ARBA" id="ARBA00023186"/>
    </source>
</evidence>
<geneLocation type="nucleomorph" evidence="6"/>
<proteinExistence type="inferred from homology"/>
<comment type="similarity">
    <text evidence="1 5">Belongs to the TCP-1 chaperonin family.</text>
</comment>
<dbReference type="Gene3D" id="3.30.260.10">
    <property type="entry name" value="TCP-1-like chaperonin intermediate domain"/>
    <property type="match status" value="1"/>
</dbReference>
<sequence>MLETNLKIYYGIFTINQILKKILGPNNQNLIVLDRQNLIISKKGMRILNIITGKNKYTLIIKKYSTYINQKFGDGIKSFVIISTEIIKNLLFSNHPILFSNSLNSIFRFASVTVAKTINYFSFNLGDEIKELSLVWWLYCMAKTSLSHYNSTNESDYITKICLLLVIKTRIPENLKQVKLLKITEGTIKESYIEEGIIITINNNYYRDYFLENPKILFSKHLIISKFSSKDIFLKNNNGLHLSDNVFFCNNKKIMEIIKKTVTSGINYIVSMQIINSKIVSALKKCNILFLDNVFENGYDKLSIIMSWNNQWMQNTTERLMVVKNAMLFMANYYQGFAIICKPLDPMTKISTIIIRGNSNNSVDELRRHIIGALKLLYLSISDCRFILANGYIEQKIIGQLLLANDKIKHNNRIVLKIIVIAIRNFLTSLYKKDYLKIFGNTSDSAKKNILNVKYSTYNVVYKRIMNNYLSGYYELSLFKQKIFIESLKVVELMIRFS</sequence>
<dbReference type="EMBL" id="AB996604">
    <property type="protein sequence ID" value="BAS01969.1"/>
    <property type="molecule type" value="Genomic_DNA"/>
</dbReference>
<dbReference type="GO" id="GO:0005524">
    <property type="term" value="F:ATP binding"/>
    <property type="evidence" value="ECO:0007669"/>
    <property type="project" value="UniProtKB-KW"/>
</dbReference>
<keyword evidence="6" id="KW-0542">Nucleomorph</keyword>
<dbReference type="InterPro" id="IPR027409">
    <property type="entry name" value="GroEL-like_apical_dom_sf"/>
</dbReference>
<dbReference type="Gene3D" id="3.50.7.10">
    <property type="entry name" value="GroEL"/>
    <property type="match status" value="1"/>
</dbReference>
<evidence type="ECO:0000313" key="6">
    <source>
        <dbReference type="EMBL" id="BAS01969.1"/>
    </source>
</evidence>
<dbReference type="InterPro" id="IPR017998">
    <property type="entry name" value="Chaperone_TCP-1"/>
</dbReference>
<dbReference type="Pfam" id="PF00118">
    <property type="entry name" value="Cpn60_TCP1"/>
    <property type="match status" value="1"/>
</dbReference>
<dbReference type="InterPro" id="IPR027413">
    <property type="entry name" value="GROEL-like_equatorial_sf"/>
</dbReference>
<gene>
    <name evidence="6" type="primary">tcpD</name>
</gene>
<keyword evidence="4 5" id="KW-0143">Chaperone</keyword>
<dbReference type="AlphaFoldDB" id="A0A0H5BR27"/>
<name>A0A0H5BR27_9EUKA</name>